<keyword evidence="3" id="KW-0805">Transcription regulation</keyword>
<dbReference type="Proteomes" id="UP000186002">
    <property type="component" value="Unassembled WGS sequence"/>
</dbReference>
<dbReference type="GO" id="GO:0003700">
    <property type="term" value="F:DNA-binding transcription factor activity"/>
    <property type="evidence" value="ECO:0007669"/>
    <property type="project" value="InterPro"/>
</dbReference>
<dbReference type="STRING" id="735517.SAMN05444272_1679"/>
<dbReference type="SUPFAM" id="SSF46785">
    <property type="entry name" value="Winged helix' DNA-binding domain"/>
    <property type="match status" value="1"/>
</dbReference>
<dbReference type="InterPro" id="IPR000835">
    <property type="entry name" value="HTH_MarR-typ"/>
</dbReference>
<evidence type="ECO:0000313" key="9">
    <source>
        <dbReference type="Proteomes" id="UP000186002"/>
    </source>
</evidence>
<evidence type="ECO:0000256" key="1">
    <source>
        <dbReference type="ARBA" id="ARBA00004496"/>
    </source>
</evidence>
<dbReference type="InterPro" id="IPR055166">
    <property type="entry name" value="Transc_reg_Sar_Rot_HTH"/>
</dbReference>
<evidence type="ECO:0000256" key="4">
    <source>
        <dbReference type="ARBA" id="ARBA00023125"/>
    </source>
</evidence>
<keyword evidence="5" id="KW-0804">Transcription</keyword>
<proteinExistence type="predicted"/>
<dbReference type="PANTHER" id="PTHR33164">
    <property type="entry name" value="TRANSCRIPTIONAL REGULATOR, MARR FAMILY"/>
    <property type="match status" value="1"/>
</dbReference>
<dbReference type="InterPro" id="IPR036388">
    <property type="entry name" value="WH-like_DNA-bd_sf"/>
</dbReference>
<evidence type="ECO:0000256" key="3">
    <source>
        <dbReference type="ARBA" id="ARBA00023015"/>
    </source>
</evidence>
<evidence type="ECO:0000313" key="8">
    <source>
        <dbReference type="EMBL" id="SHM06174.1"/>
    </source>
</evidence>
<accession>A0A1M7FQ40</accession>
<dbReference type="PROSITE" id="PS50995">
    <property type="entry name" value="HTH_MARR_2"/>
    <property type="match status" value="1"/>
</dbReference>
<evidence type="ECO:0000256" key="5">
    <source>
        <dbReference type="ARBA" id="ARBA00023163"/>
    </source>
</evidence>
<keyword evidence="2" id="KW-0963">Cytoplasm</keyword>
<dbReference type="GO" id="GO:0006950">
    <property type="term" value="P:response to stress"/>
    <property type="evidence" value="ECO:0007669"/>
    <property type="project" value="TreeGrafter"/>
</dbReference>
<evidence type="ECO:0000256" key="2">
    <source>
        <dbReference type="ARBA" id="ARBA00022490"/>
    </source>
</evidence>
<dbReference type="RefSeq" id="WP_328586287.1">
    <property type="nucleotide sequence ID" value="NZ_FRBW01000002.1"/>
</dbReference>
<reference evidence="8 9" key="1">
    <citation type="submission" date="2016-11" db="EMBL/GenBank/DDBJ databases">
        <authorList>
            <person name="Jaros S."/>
            <person name="Januszkiewicz K."/>
            <person name="Wedrychowicz H."/>
        </authorList>
    </citation>
    <scope>NUCLEOTIDE SEQUENCE [LARGE SCALE GENOMIC DNA]</scope>
    <source>
        <strain evidence="8 9">DSM 22153</strain>
    </source>
</reference>
<dbReference type="EMBL" id="FRBW01000002">
    <property type="protein sequence ID" value="SHM06174.1"/>
    <property type="molecule type" value="Genomic_DNA"/>
</dbReference>
<feature type="compositionally biased region" description="Low complexity" evidence="6">
    <location>
        <begin position="16"/>
        <end position="30"/>
    </location>
</feature>
<dbReference type="InterPro" id="IPR036390">
    <property type="entry name" value="WH_DNA-bd_sf"/>
</dbReference>
<dbReference type="Pfam" id="PF22381">
    <property type="entry name" value="Staph_reg_Sar_Rot"/>
    <property type="match status" value="1"/>
</dbReference>
<dbReference type="FunFam" id="1.10.10.10:FF:000163">
    <property type="entry name" value="MarR family transcriptional regulator"/>
    <property type="match status" value="1"/>
</dbReference>
<dbReference type="GO" id="GO:0003677">
    <property type="term" value="F:DNA binding"/>
    <property type="evidence" value="ECO:0007669"/>
    <property type="project" value="UniProtKB-KW"/>
</dbReference>
<feature type="region of interest" description="Disordered" evidence="6">
    <location>
        <begin position="1"/>
        <end position="43"/>
    </location>
</feature>
<feature type="domain" description="HTH marR-type" evidence="7">
    <location>
        <begin position="51"/>
        <end position="181"/>
    </location>
</feature>
<dbReference type="Gene3D" id="1.10.10.10">
    <property type="entry name" value="Winged helix-like DNA-binding domain superfamily/Winged helix DNA-binding domain"/>
    <property type="match status" value="1"/>
</dbReference>
<dbReference type="PANTHER" id="PTHR33164:SF5">
    <property type="entry name" value="ORGANIC HYDROPEROXIDE RESISTANCE TRANSCRIPTIONAL REGULATOR"/>
    <property type="match status" value="1"/>
</dbReference>
<comment type="subcellular location">
    <subcellularLocation>
        <location evidence="1">Cytoplasm</location>
    </subcellularLocation>
</comment>
<keyword evidence="9" id="KW-1185">Reference proteome</keyword>
<gene>
    <name evidence="8" type="ORF">SAMN05444272_1679</name>
</gene>
<dbReference type="InterPro" id="IPR039422">
    <property type="entry name" value="MarR/SlyA-like"/>
</dbReference>
<name>A0A1M7FQ40_9HYPH</name>
<dbReference type="SMART" id="SM00347">
    <property type="entry name" value="HTH_MARR"/>
    <property type="match status" value="1"/>
</dbReference>
<sequence>MNQSSLPFDLGEPDTDPAAAKKNKKTATSTRMDKNADSSPPAPLEGELQIEQFLCFSLYSANHAMNRVYKPILTDLGLTYPQYLAMSVLWEKDKLLVGDLCDRLHLESSTVTPLLKRLEVMELLSRQRDTKDERQVRISLTRKGKALKAKTSDIKSCILAATGLTPKDAIALQTNIMKLRDALLKAS</sequence>
<protein>
    <submittedName>
        <fullName evidence="8">DNA-binding transcriptional regulator, MarR family</fullName>
    </submittedName>
</protein>
<evidence type="ECO:0000256" key="6">
    <source>
        <dbReference type="SAM" id="MobiDB-lite"/>
    </source>
</evidence>
<evidence type="ECO:0000259" key="7">
    <source>
        <dbReference type="PROSITE" id="PS50995"/>
    </source>
</evidence>
<dbReference type="GO" id="GO:0005737">
    <property type="term" value="C:cytoplasm"/>
    <property type="evidence" value="ECO:0007669"/>
    <property type="project" value="UniProtKB-SubCell"/>
</dbReference>
<organism evidence="8 9">
    <name type="scientific">Roseibium suaedae</name>
    <dbReference type="NCBI Taxonomy" id="735517"/>
    <lineage>
        <taxon>Bacteria</taxon>
        <taxon>Pseudomonadati</taxon>
        <taxon>Pseudomonadota</taxon>
        <taxon>Alphaproteobacteria</taxon>
        <taxon>Hyphomicrobiales</taxon>
        <taxon>Stappiaceae</taxon>
        <taxon>Roseibium</taxon>
    </lineage>
</organism>
<keyword evidence="4 8" id="KW-0238">DNA-binding</keyword>
<dbReference type="AlphaFoldDB" id="A0A1M7FQ40"/>